<dbReference type="SMART" id="SM00530">
    <property type="entry name" value="HTH_XRE"/>
    <property type="match status" value="1"/>
</dbReference>
<keyword evidence="1" id="KW-0238">DNA-binding</keyword>
<dbReference type="EMBL" id="CP012661">
    <property type="protein sequence ID" value="AMY70436.1"/>
    <property type="molecule type" value="Genomic_DNA"/>
</dbReference>
<evidence type="ECO:0000259" key="3">
    <source>
        <dbReference type="PROSITE" id="PS50943"/>
    </source>
</evidence>
<evidence type="ECO:0000313" key="5">
    <source>
        <dbReference type="Proteomes" id="UP000076128"/>
    </source>
</evidence>
<name>A0A159Z5C7_9RHOB</name>
<dbReference type="PANTHER" id="PTHR46797">
    <property type="entry name" value="HTH-TYPE TRANSCRIPTIONAL REGULATOR"/>
    <property type="match status" value="1"/>
</dbReference>
<dbReference type="PANTHER" id="PTHR46797:SF2">
    <property type="entry name" value="TRANSCRIPTIONAL REGULATOR"/>
    <property type="match status" value="1"/>
</dbReference>
<accession>A0A159Z5C7</accession>
<dbReference type="KEGG" id="daa:AKL17_3204"/>
<sequence>MCPQVQGVVAMDRQAETPAAPPRAGDQASERHVGETLRRLRKKSGMSLQTLAAASGVSVGMISQVERGLANPSVRLLTALRRALNVSMQDLFGETPADDPADTDPPFVRRRENRPVINLGSIRKELMTPPDRQNLQLMILRIEPGGASGGRALSYPAEKGGVVISGCLTLTVNDQRVELNTGDSFCFDSALPHSLCNTGDEPTEVLWIIGAVQFDRHL</sequence>
<evidence type="ECO:0000256" key="1">
    <source>
        <dbReference type="ARBA" id="ARBA00023125"/>
    </source>
</evidence>
<feature type="domain" description="HTH cro/C1-type" evidence="3">
    <location>
        <begin position="37"/>
        <end position="91"/>
    </location>
</feature>
<proteinExistence type="predicted"/>
<dbReference type="CDD" id="cd00093">
    <property type="entry name" value="HTH_XRE"/>
    <property type="match status" value="1"/>
</dbReference>
<dbReference type="InterPro" id="IPR014710">
    <property type="entry name" value="RmlC-like_jellyroll"/>
</dbReference>
<dbReference type="InterPro" id="IPR001387">
    <property type="entry name" value="Cro/C1-type_HTH"/>
</dbReference>
<dbReference type="GO" id="GO:0005829">
    <property type="term" value="C:cytosol"/>
    <property type="evidence" value="ECO:0007669"/>
    <property type="project" value="TreeGrafter"/>
</dbReference>
<organism evidence="4 5">
    <name type="scientific">Frigidibacter mobilis</name>
    <dbReference type="NCBI Taxonomy" id="1335048"/>
    <lineage>
        <taxon>Bacteria</taxon>
        <taxon>Pseudomonadati</taxon>
        <taxon>Pseudomonadota</taxon>
        <taxon>Alphaproteobacteria</taxon>
        <taxon>Rhodobacterales</taxon>
        <taxon>Paracoccaceae</taxon>
        <taxon>Frigidibacter</taxon>
    </lineage>
</organism>
<dbReference type="Gene3D" id="1.10.260.40">
    <property type="entry name" value="lambda repressor-like DNA-binding domains"/>
    <property type="match status" value="1"/>
</dbReference>
<dbReference type="CDD" id="cd02209">
    <property type="entry name" value="cupin_XRE_C"/>
    <property type="match status" value="1"/>
</dbReference>
<dbReference type="AlphaFoldDB" id="A0A159Z5C7"/>
<dbReference type="PROSITE" id="PS50943">
    <property type="entry name" value="HTH_CROC1"/>
    <property type="match status" value="1"/>
</dbReference>
<dbReference type="SUPFAM" id="SSF47413">
    <property type="entry name" value="lambda repressor-like DNA-binding domains"/>
    <property type="match status" value="1"/>
</dbReference>
<dbReference type="Gene3D" id="2.60.120.10">
    <property type="entry name" value="Jelly Rolls"/>
    <property type="match status" value="1"/>
</dbReference>
<evidence type="ECO:0000256" key="2">
    <source>
        <dbReference type="SAM" id="MobiDB-lite"/>
    </source>
</evidence>
<gene>
    <name evidence="4" type="ORF">AKL17_3204</name>
</gene>
<dbReference type="InterPro" id="IPR010982">
    <property type="entry name" value="Lambda_DNA-bd_dom_sf"/>
</dbReference>
<dbReference type="InterPro" id="IPR011051">
    <property type="entry name" value="RmlC_Cupin_sf"/>
</dbReference>
<evidence type="ECO:0000313" key="4">
    <source>
        <dbReference type="EMBL" id="AMY70436.1"/>
    </source>
</evidence>
<dbReference type="InterPro" id="IPR050807">
    <property type="entry name" value="TransReg_Diox_bact_type"/>
</dbReference>
<dbReference type="RefSeq" id="WP_236937815.1">
    <property type="nucleotide sequence ID" value="NZ_CP012661.1"/>
</dbReference>
<dbReference type="STRING" id="1335048.AKL17_3204"/>
<dbReference type="InterPro" id="IPR013096">
    <property type="entry name" value="Cupin_2"/>
</dbReference>
<dbReference type="Pfam" id="PF07883">
    <property type="entry name" value="Cupin_2"/>
    <property type="match status" value="1"/>
</dbReference>
<dbReference type="GO" id="GO:0003700">
    <property type="term" value="F:DNA-binding transcription factor activity"/>
    <property type="evidence" value="ECO:0007669"/>
    <property type="project" value="TreeGrafter"/>
</dbReference>
<dbReference type="Pfam" id="PF01381">
    <property type="entry name" value="HTH_3"/>
    <property type="match status" value="1"/>
</dbReference>
<feature type="region of interest" description="Disordered" evidence="2">
    <location>
        <begin position="1"/>
        <end position="33"/>
    </location>
</feature>
<dbReference type="SUPFAM" id="SSF51182">
    <property type="entry name" value="RmlC-like cupins"/>
    <property type="match status" value="1"/>
</dbReference>
<keyword evidence="5" id="KW-1185">Reference proteome</keyword>
<dbReference type="GO" id="GO:0003677">
    <property type="term" value="F:DNA binding"/>
    <property type="evidence" value="ECO:0007669"/>
    <property type="project" value="UniProtKB-KW"/>
</dbReference>
<reference evidence="4 5" key="1">
    <citation type="submission" date="2015-09" db="EMBL/GenBank/DDBJ databases">
        <title>Complete genome sequence of Defluviimonas alba cai42t isolated from an oilfield in Xinjiang.</title>
        <authorList>
            <person name="Geng S."/>
            <person name="Pan X."/>
            <person name="Wu X."/>
        </authorList>
    </citation>
    <scope>NUCLEOTIDE SEQUENCE [LARGE SCALE GENOMIC DNA]</scope>
    <source>
        <strain evidence="5">cai42</strain>
    </source>
</reference>
<protein>
    <submittedName>
        <fullName evidence="4">Putative transcriptional regulator</fullName>
    </submittedName>
</protein>
<dbReference type="Proteomes" id="UP000076128">
    <property type="component" value="Chromosome"/>
</dbReference>